<reference evidence="3 4" key="1">
    <citation type="submission" date="2018-10" db="EMBL/GenBank/DDBJ databases">
        <title>An updated phylogeny of the Alphaproteobacteria reveals that the parasitic Rickettsiales and Holosporales have independent origins.</title>
        <authorList>
            <person name="Munoz-Gomez S.A."/>
            <person name="Hess S."/>
            <person name="Burger G."/>
            <person name="Lang B.F."/>
            <person name="Susko E."/>
            <person name="Slamovits C.H."/>
            <person name="Roger A.J."/>
        </authorList>
    </citation>
    <scope>NUCLEOTIDE SEQUENCE [LARGE SCALE GENOMIC DNA]</scope>
    <source>
        <strain evidence="3">HOLO01</strain>
    </source>
</reference>
<dbReference type="PANTHER" id="PTHR33713:SF6">
    <property type="entry name" value="ANTITOXIN YEFM"/>
    <property type="match status" value="1"/>
</dbReference>
<dbReference type="NCBIfam" id="TIGR01552">
    <property type="entry name" value="phd_fam"/>
    <property type="match status" value="1"/>
</dbReference>
<proteinExistence type="inferred from homology"/>
<dbReference type="RefSeq" id="WP_130154116.1">
    <property type="nucleotide sequence ID" value="NZ_SCFB01000006.1"/>
</dbReference>
<evidence type="ECO:0000256" key="1">
    <source>
        <dbReference type="ARBA" id="ARBA00009981"/>
    </source>
</evidence>
<keyword evidence="4" id="KW-1185">Reference proteome</keyword>
<protein>
    <recommendedName>
        <fullName evidence="2">Antitoxin</fullName>
    </recommendedName>
</protein>
<dbReference type="EMBL" id="SCFB01000006">
    <property type="protein sequence ID" value="RZI45864.1"/>
    <property type="molecule type" value="Genomic_DNA"/>
</dbReference>
<dbReference type="InterPro" id="IPR036165">
    <property type="entry name" value="YefM-like_sf"/>
</dbReference>
<evidence type="ECO:0000313" key="4">
    <source>
        <dbReference type="Proteomes" id="UP000293550"/>
    </source>
</evidence>
<dbReference type="Gene3D" id="6.10.250.330">
    <property type="match status" value="1"/>
</dbReference>
<dbReference type="InterPro" id="IPR051405">
    <property type="entry name" value="phD/YefM_antitoxin"/>
</dbReference>
<dbReference type="InterPro" id="IPR006442">
    <property type="entry name" value="Antitoxin_Phd/YefM"/>
</dbReference>
<name>A0A4Q7DIP9_9PROT</name>
<dbReference type="Gene3D" id="3.40.1620.10">
    <property type="entry name" value="YefM-like domain"/>
    <property type="match status" value="1"/>
</dbReference>
<dbReference type="Proteomes" id="UP000293550">
    <property type="component" value="Unassembled WGS sequence"/>
</dbReference>
<comment type="caution">
    <text evidence="3">The sequence shown here is derived from an EMBL/GenBank/DDBJ whole genome shotgun (WGS) entry which is preliminary data.</text>
</comment>
<comment type="similarity">
    <text evidence="1 2">Belongs to the phD/YefM antitoxin family.</text>
</comment>
<dbReference type="AlphaFoldDB" id="A0A4Q7DIP9"/>
<accession>A0A4Q7DIP9</accession>
<dbReference type="PANTHER" id="PTHR33713">
    <property type="entry name" value="ANTITOXIN YAFN-RELATED"/>
    <property type="match status" value="1"/>
</dbReference>
<comment type="function">
    <text evidence="2">Antitoxin component of a type II toxin-antitoxin (TA) system.</text>
</comment>
<gene>
    <name evidence="3" type="ORF">EQU50_05380</name>
</gene>
<evidence type="ECO:0000313" key="3">
    <source>
        <dbReference type="EMBL" id="RZI45864.1"/>
    </source>
</evidence>
<dbReference type="OrthoDB" id="9802003at2"/>
<sequence>MNIGISYSEIRKNLKKNFDRVCLDHTPILVTRKKGENVVVISEEDFQSLQETAYLCQSPKNLSRLLDALDRKEGHSLETVKNALGI</sequence>
<evidence type="ECO:0000256" key="2">
    <source>
        <dbReference type="RuleBase" id="RU362080"/>
    </source>
</evidence>
<organism evidence="3 4">
    <name type="scientific">Candidatus Finniella inopinata</name>
    <dbReference type="NCBI Taxonomy" id="1696036"/>
    <lineage>
        <taxon>Bacteria</taxon>
        <taxon>Pseudomonadati</taxon>
        <taxon>Pseudomonadota</taxon>
        <taxon>Alphaproteobacteria</taxon>
        <taxon>Holosporales</taxon>
        <taxon>Candidatus Paracaedibacteraceae</taxon>
        <taxon>Candidatus Finniella</taxon>
    </lineage>
</organism>
<dbReference type="SUPFAM" id="SSF143120">
    <property type="entry name" value="YefM-like"/>
    <property type="match status" value="1"/>
</dbReference>
<dbReference type="Pfam" id="PF02604">
    <property type="entry name" value="PhdYeFM_antitox"/>
    <property type="match status" value="1"/>
</dbReference>